<name>A0ABQ7CIV0_BRACR</name>
<reference evidence="2 3" key="1">
    <citation type="journal article" date="2020" name="BMC Genomics">
        <title>Intraspecific diversification of the crop wild relative Brassica cretica Lam. using demographic model selection.</title>
        <authorList>
            <person name="Kioukis A."/>
            <person name="Michalopoulou V.A."/>
            <person name="Briers L."/>
            <person name="Pirintsos S."/>
            <person name="Studholme D.J."/>
            <person name="Pavlidis P."/>
            <person name="Sarris P.F."/>
        </authorList>
    </citation>
    <scope>NUCLEOTIDE SEQUENCE [LARGE SCALE GENOMIC DNA]</scope>
    <source>
        <strain evidence="3">cv. PFS-1207/04</strain>
    </source>
</reference>
<comment type="caution">
    <text evidence="2">The sequence shown here is derived from an EMBL/GenBank/DDBJ whole genome shotgun (WGS) entry which is preliminary data.</text>
</comment>
<evidence type="ECO:0008006" key="4">
    <source>
        <dbReference type="Google" id="ProtNLM"/>
    </source>
</evidence>
<keyword evidence="3" id="KW-1185">Reference proteome</keyword>
<evidence type="ECO:0000313" key="3">
    <source>
        <dbReference type="Proteomes" id="UP000266723"/>
    </source>
</evidence>
<proteinExistence type="predicted"/>
<protein>
    <recommendedName>
        <fullName evidence="4">Cellulase</fullName>
    </recommendedName>
</protein>
<sequence>MYVSLSTFLQAMTSCPLGSPTNTLPDLGHVFVLSQGLLPIPQAIHIQSGCEFFETERKYIRALSTIKFDGPGYEPTSYSKLNEEPDTTVQLMKSYEENHVLASKFRVPTPGSGSLPPGLGPCLHPPASRPNPGDYYQTDEDICSLQHVYNSTYWLRPLSPAHPQGPFMLTEAHRHIMLTAAYRQGTATWVWASTCCRCLSSSREDWSLGGDRVSIVKISGPSLSMIDGSDYQGMRPREHGALVGTRPNGHVALGARGSTGHMHDVSRCFSEHGGTLLMSWSSWPEPVSRVVDVLQGAKPCIGGCRIGELWLWTSRTPFFREVICIAILPLCLLSKLDKSLGRPGSRRLEAGTQTRGKRPRPGGRNPEAGGRNLEAGSWRNNMVFFIRLRELHCSIKFLVEFGIDLQTCFNGHVFGLSEDGHVDVVVPLIPMTWMWIFRKNHHDETLPPWWGLVGVGRKFDGEAGNVCIKGDASAHTPDACATYVALLGLSSSRTSVFAPVPLLRLAYLMLLEEPGGWMDFCPRTRRLDGLSSWNPEAGCTFVVEPGAWTDFRPGTRRLDGLSSWNPEAGLTFVLEPRGWMDSASWNPDAG</sequence>
<dbReference type="Proteomes" id="UP000266723">
    <property type="component" value="Unassembled WGS sequence"/>
</dbReference>
<evidence type="ECO:0000313" key="2">
    <source>
        <dbReference type="EMBL" id="KAF3551723.1"/>
    </source>
</evidence>
<accession>A0ABQ7CIV0</accession>
<evidence type="ECO:0000256" key="1">
    <source>
        <dbReference type="SAM" id="MobiDB-lite"/>
    </source>
</evidence>
<gene>
    <name evidence="2" type="ORF">DY000_02006726</name>
</gene>
<dbReference type="EMBL" id="QGKV02000832">
    <property type="protein sequence ID" value="KAF3551723.1"/>
    <property type="molecule type" value="Genomic_DNA"/>
</dbReference>
<organism evidence="2 3">
    <name type="scientific">Brassica cretica</name>
    <name type="common">Mustard</name>
    <dbReference type="NCBI Taxonomy" id="69181"/>
    <lineage>
        <taxon>Eukaryota</taxon>
        <taxon>Viridiplantae</taxon>
        <taxon>Streptophyta</taxon>
        <taxon>Embryophyta</taxon>
        <taxon>Tracheophyta</taxon>
        <taxon>Spermatophyta</taxon>
        <taxon>Magnoliopsida</taxon>
        <taxon>eudicotyledons</taxon>
        <taxon>Gunneridae</taxon>
        <taxon>Pentapetalae</taxon>
        <taxon>rosids</taxon>
        <taxon>malvids</taxon>
        <taxon>Brassicales</taxon>
        <taxon>Brassicaceae</taxon>
        <taxon>Brassiceae</taxon>
        <taxon>Brassica</taxon>
    </lineage>
</organism>
<feature type="region of interest" description="Disordered" evidence="1">
    <location>
        <begin position="344"/>
        <end position="373"/>
    </location>
</feature>